<dbReference type="Gene3D" id="3.10.129.10">
    <property type="entry name" value="Hotdog Thioesterase"/>
    <property type="match status" value="1"/>
</dbReference>
<dbReference type="CDD" id="cd00586">
    <property type="entry name" value="4HBT"/>
    <property type="match status" value="1"/>
</dbReference>
<dbReference type="RefSeq" id="WP_002479687.1">
    <property type="nucleotide sequence ID" value="NZ_AXDY01000002.1"/>
</dbReference>
<reference evidence="1 2" key="1">
    <citation type="journal article" date="2013" name="Genome Announc.">
        <title>Draft Genome Sequence of Staphylococcus simulans UMC-CNS-990, Isolated from a Case of Chronic Bovine Mastitis.</title>
        <authorList>
            <person name="Calcutt M.J."/>
            <person name="Foecking M.F."/>
            <person name="Hsieh H.Y."/>
            <person name="Perry J."/>
            <person name="Stewart G.C."/>
            <person name="Middleton J.R."/>
        </authorList>
    </citation>
    <scope>NUCLEOTIDE SEQUENCE [LARGE SCALE GENOMIC DNA]</scope>
    <source>
        <strain evidence="1 2">UMC-CNS-990</strain>
    </source>
</reference>
<name>A0ABP2YW96_STASI</name>
<proteinExistence type="predicted"/>
<dbReference type="InterPro" id="IPR029069">
    <property type="entry name" value="HotDog_dom_sf"/>
</dbReference>
<gene>
    <name evidence="1" type="ORF">SSIM_02565</name>
</gene>
<protein>
    <recommendedName>
        <fullName evidence="3">3-hydroxyacyl-CoA dehydrogenase</fullName>
    </recommendedName>
</protein>
<evidence type="ECO:0008006" key="3">
    <source>
        <dbReference type="Google" id="ProtNLM"/>
    </source>
</evidence>
<accession>A0ABP2YW96</accession>
<dbReference type="Pfam" id="PF13279">
    <property type="entry name" value="4HBT_2"/>
    <property type="match status" value="1"/>
</dbReference>
<organism evidence="1 2">
    <name type="scientific">Staphylococcus simulans UMC-CNS-990</name>
    <dbReference type="NCBI Taxonomy" id="1405498"/>
    <lineage>
        <taxon>Bacteria</taxon>
        <taxon>Bacillati</taxon>
        <taxon>Bacillota</taxon>
        <taxon>Bacilli</taxon>
        <taxon>Bacillales</taxon>
        <taxon>Staphylococcaceae</taxon>
        <taxon>Staphylococcus</taxon>
    </lineage>
</organism>
<keyword evidence="2" id="KW-1185">Reference proteome</keyword>
<sequence length="160" mass="19041">MSNLFTLTGTVEKSMIDHNQHMHDSQYNEAFSQATNEFNYNNGLSLDERKQLNYTIFTIEEHTTFLSQLKLDDNYQIDIHLYNYDYKRLHFFLIMRNEQGNIVATNEQMMMGIDRDSEKSAPFPETFMRNVELYYNTQPKVDWPKQLGHRIEIPQKGDSK</sequence>
<comment type="caution">
    <text evidence="1">The sequence shown here is derived from an EMBL/GenBank/DDBJ whole genome shotgun (WGS) entry which is preliminary data.</text>
</comment>
<dbReference type="EMBL" id="AXDY01000002">
    <property type="protein sequence ID" value="ERS94354.1"/>
    <property type="molecule type" value="Genomic_DNA"/>
</dbReference>
<dbReference type="Proteomes" id="UP000017131">
    <property type="component" value="Unassembled WGS sequence"/>
</dbReference>
<evidence type="ECO:0000313" key="2">
    <source>
        <dbReference type="Proteomes" id="UP000017131"/>
    </source>
</evidence>
<evidence type="ECO:0000313" key="1">
    <source>
        <dbReference type="EMBL" id="ERS94354.1"/>
    </source>
</evidence>
<dbReference type="SUPFAM" id="SSF54637">
    <property type="entry name" value="Thioesterase/thiol ester dehydrase-isomerase"/>
    <property type="match status" value="1"/>
</dbReference>